<feature type="compositionally biased region" description="Basic residues" evidence="1">
    <location>
        <begin position="22"/>
        <end position="35"/>
    </location>
</feature>
<dbReference type="AlphaFoldDB" id="A0A4U5PXR1"/>
<comment type="caution">
    <text evidence="2">The sequence shown here is derived from an EMBL/GenBank/DDBJ whole genome shotgun (WGS) entry which is preliminary data.</text>
</comment>
<dbReference type="STRING" id="43335.A0A4U5PXR1"/>
<proteinExistence type="predicted"/>
<evidence type="ECO:0000313" key="2">
    <source>
        <dbReference type="EMBL" id="TKS01911.1"/>
    </source>
</evidence>
<evidence type="ECO:0000256" key="1">
    <source>
        <dbReference type="SAM" id="MobiDB-lite"/>
    </source>
</evidence>
<feature type="compositionally biased region" description="Basic and acidic residues" evidence="1">
    <location>
        <begin position="1"/>
        <end position="11"/>
    </location>
</feature>
<gene>
    <name evidence="2" type="ORF">D5086_0000168390</name>
</gene>
<dbReference type="PANTHER" id="PTHR33638">
    <property type="entry name" value="SELENOPROTEIN H"/>
    <property type="match status" value="1"/>
</dbReference>
<feature type="region of interest" description="Disordered" evidence="1">
    <location>
        <begin position="1"/>
        <end position="106"/>
    </location>
</feature>
<reference evidence="2" key="1">
    <citation type="submission" date="2018-10" db="EMBL/GenBank/DDBJ databases">
        <title>Population genomic analysis revealed the cold adaptation of white poplar.</title>
        <authorList>
            <person name="Liu Y.-J."/>
        </authorList>
    </citation>
    <scope>NUCLEOTIDE SEQUENCE [LARGE SCALE GENOMIC DNA]</scope>
    <source>
        <strain evidence="2">PAL-ZL1</strain>
    </source>
</reference>
<dbReference type="InterPro" id="IPR052674">
    <property type="entry name" value="SelWTH-like"/>
</dbReference>
<dbReference type="GO" id="GO:0005794">
    <property type="term" value="C:Golgi apparatus"/>
    <property type="evidence" value="ECO:0007669"/>
    <property type="project" value="TreeGrafter"/>
</dbReference>
<name>A0A4U5PXR1_POPAL</name>
<accession>A0A4U5PXR1</accession>
<feature type="compositionally biased region" description="Low complexity" evidence="1">
    <location>
        <begin position="66"/>
        <end position="78"/>
    </location>
</feature>
<feature type="compositionally biased region" description="Acidic residues" evidence="1">
    <location>
        <begin position="81"/>
        <end position="99"/>
    </location>
</feature>
<dbReference type="PANTHER" id="PTHR33638:SF1">
    <property type="entry name" value="SELENOPROTEIN H"/>
    <property type="match status" value="1"/>
</dbReference>
<sequence>MAPRKKAEETTTKPSPTPATRRSARMTRSAAKRLNARLTELPTDARKKRKQGKAEESKKKVKIETETVTATSTEAQAEVNTLEEEEEDDEDEADEEDAKEENTCTGDGVNKTIVIEHCKQCDAFKTNPFVECFSWYSVLLNPEKSRRGCFEIQEEGEETFISLLNMKRLFRPLKGLDMDKVISNIIDRVKSSTNASD</sequence>
<dbReference type="EMBL" id="RCHU01000557">
    <property type="protein sequence ID" value="TKS01911.1"/>
    <property type="molecule type" value="Genomic_DNA"/>
</dbReference>
<organism evidence="2">
    <name type="scientific">Populus alba</name>
    <name type="common">White poplar</name>
    <dbReference type="NCBI Taxonomy" id="43335"/>
    <lineage>
        <taxon>Eukaryota</taxon>
        <taxon>Viridiplantae</taxon>
        <taxon>Streptophyta</taxon>
        <taxon>Embryophyta</taxon>
        <taxon>Tracheophyta</taxon>
        <taxon>Spermatophyta</taxon>
        <taxon>Magnoliopsida</taxon>
        <taxon>eudicotyledons</taxon>
        <taxon>Gunneridae</taxon>
        <taxon>Pentapetalae</taxon>
        <taxon>rosids</taxon>
        <taxon>fabids</taxon>
        <taxon>Malpighiales</taxon>
        <taxon>Salicaceae</taxon>
        <taxon>Saliceae</taxon>
        <taxon>Populus</taxon>
    </lineage>
</organism>
<feature type="compositionally biased region" description="Basic and acidic residues" evidence="1">
    <location>
        <begin position="52"/>
        <end position="65"/>
    </location>
</feature>
<protein>
    <submittedName>
        <fullName evidence="2">Uncharacterized protein</fullName>
    </submittedName>
</protein>